<evidence type="ECO:0000313" key="2">
    <source>
        <dbReference type="EMBL" id="SDH00162.1"/>
    </source>
</evidence>
<dbReference type="RefSeq" id="WP_091489019.1">
    <property type="nucleotide sequence ID" value="NZ_LT629692.1"/>
</dbReference>
<feature type="domain" description="SnoaL-like" evidence="1">
    <location>
        <begin position="14"/>
        <end position="110"/>
    </location>
</feature>
<dbReference type="Pfam" id="PF12680">
    <property type="entry name" value="SnoaL_2"/>
    <property type="match status" value="1"/>
</dbReference>
<dbReference type="EMBL" id="LT629692">
    <property type="protein sequence ID" value="SDH00162.1"/>
    <property type="molecule type" value="Genomic_DNA"/>
</dbReference>
<dbReference type="OrthoDB" id="7064268at2"/>
<name>A0A1G7YUA3_9MICO</name>
<protein>
    <recommendedName>
        <fullName evidence="1">SnoaL-like domain-containing protein</fullName>
    </recommendedName>
</protein>
<dbReference type="AlphaFoldDB" id="A0A1G7YUA3"/>
<dbReference type="Gene3D" id="3.10.450.50">
    <property type="match status" value="1"/>
</dbReference>
<evidence type="ECO:0000259" key="1">
    <source>
        <dbReference type="Pfam" id="PF12680"/>
    </source>
</evidence>
<proteinExistence type="predicted"/>
<accession>A0A1G7YUA3</accession>
<sequence>MTNVSELLAANLHDVFGNRDAAARRAAIERVYSDDVVFADPEETVHGWDAVETKAAALLADAPETFVFVEDGDRYAGTDIGALAWAFGPSGAPVARGIDVITVSRDRITSVRTFFVDAQK</sequence>
<dbReference type="STRING" id="370764.SAMN04489810_1859"/>
<reference evidence="2 3" key="1">
    <citation type="submission" date="2016-10" db="EMBL/GenBank/DDBJ databases">
        <authorList>
            <person name="de Groot N.N."/>
        </authorList>
    </citation>
    <scope>NUCLEOTIDE SEQUENCE [LARGE SCALE GENOMIC DNA]</scope>
    <source>
        <strain evidence="2 3">DSM 23142</strain>
    </source>
</reference>
<keyword evidence="3" id="KW-1185">Reference proteome</keyword>
<dbReference type="SUPFAM" id="SSF54427">
    <property type="entry name" value="NTF2-like"/>
    <property type="match status" value="1"/>
</dbReference>
<dbReference type="InterPro" id="IPR037401">
    <property type="entry name" value="SnoaL-like"/>
</dbReference>
<dbReference type="Proteomes" id="UP000199009">
    <property type="component" value="Chromosome I"/>
</dbReference>
<gene>
    <name evidence="2" type="ORF">SAMN04489810_1859</name>
</gene>
<dbReference type="InterPro" id="IPR032710">
    <property type="entry name" value="NTF2-like_dom_sf"/>
</dbReference>
<organism evidence="2 3">
    <name type="scientific">Microbacterium pygmaeum</name>
    <dbReference type="NCBI Taxonomy" id="370764"/>
    <lineage>
        <taxon>Bacteria</taxon>
        <taxon>Bacillati</taxon>
        <taxon>Actinomycetota</taxon>
        <taxon>Actinomycetes</taxon>
        <taxon>Micrococcales</taxon>
        <taxon>Microbacteriaceae</taxon>
        <taxon>Microbacterium</taxon>
    </lineage>
</organism>
<evidence type="ECO:0000313" key="3">
    <source>
        <dbReference type="Proteomes" id="UP000199009"/>
    </source>
</evidence>